<dbReference type="InterPro" id="IPR015854">
    <property type="entry name" value="ABC_transpr_LolD-like"/>
</dbReference>
<keyword evidence="2" id="KW-0547">Nucleotide-binding</keyword>
<evidence type="ECO:0000256" key="4">
    <source>
        <dbReference type="ARBA" id="ARBA00038388"/>
    </source>
</evidence>
<reference evidence="8 9" key="1">
    <citation type="submission" date="2019-02" db="EMBL/GenBank/DDBJ databases">
        <title>Deep-cultivation of Planctomycetes and their phenomic and genomic characterization uncovers novel biology.</title>
        <authorList>
            <person name="Wiegand S."/>
            <person name="Jogler M."/>
            <person name="Boedeker C."/>
            <person name="Pinto D."/>
            <person name="Vollmers J."/>
            <person name="Rivas-Marin E."/>
            <person name="Kohn T."/>
            <person name="Peeters S.H."/>
            <person name="Heuer A."/>
            <person name="Rast P."/>
            <person name="Oberbeckmann S."/>
            <person name="Bunk B."/>
            <person name="Jeske O."/>
            <person name="Meyerdierks A."/>
            <person name="Storesund J.E."/>
            <person name="Kallscheuer N."/>
            <person name="Luecker S."/>
            <person name="Lage O.M."/>
            <person name="Pohl T."/>
            <person name="Merkel B.J."/>
            <person name="Hornburger P."/>
            <person name="Mueller R.-W."/>
            <person name="Bruemmer F."/>
            <person name="Labrenz M."/>
            <person name="Spormann A.M."/>
            <person name="Op den Camp H."/>
            <person name="Overmann J."/>
            <person name="Amann R."/>
            <person name="Jetten M.S.M."/>
            <person name="Mascher T."/>
            <person name="Medema M.H."/>
            <person name="Devos D.P."/>
            <person name="Kaster A.-K."/>
            <person name="Ovreas L."/>
            <person name="Rohde M."/>
            <person name="Galperin M.Y."/>
            <person name="Jogler C."/>
        </authorList>
    </citation>
    <scope>NUCLEOTIDE SEQUENCE [LARGE SCALE GENOMIC DNA]</scope>
    <source>
        <strain evidence="8 9">Q31a</strain>
    </source>
</reference>
<dbReference type="GO" id="GO:0005524">
    <property type="term" value="F:ATP binding"/>
    <property type="evidence" value="ECO:0007669"/>
    <property type="project" value="UniProtKB-KW"/>
</dbReference>
<dbReference type="InterPro" id="IPR017911">
    <property type="entry name" value="MacB-like_ATP-bd"/>
</dbReference>
<dbReference type="PRINTS" id="PR00103">
    <property type="entry name" value="CAMPKINASE"/>
</dbReference>
<dbReference type="InterPro" id="IPR003593">
    <property type="entry name" value="AAA+_ATPase"/>
</dbReference>
<dbReference type="InterPro" id="IPR018490">
    <property type="entry name" value="cNMP-bd_dom_sf"/>
</dbReference>
<dbReference type="PANTHER" id="PTHR24220:SF376">
    <property type="entry name" value="ABC TRANSPORTER"/>
    <property type="match status" value="1"/>
</dbReference>
<dbReference type="Gene3D" id="2.60.120.10">
    <property type="entry name" value="Jelly Rolls"/>
    <property type="match status" value="1"/>
</dbReference>
<evidence type="ECO:0000256" key="5">
    <source>
        <dbReference type="SAM" id="MobiDB-lite"/>
    </source>
</evidence>
<evidence type="ECO:0000259" key="6">
    <source>
        <dbReference type="PROSITE" id="PS50042"/>
    </source>
</evidence>
<dbReference type="InterPro" id="IPR014710">
    <property type="entry name" value="RmlC-like_jellyroll"/>
</dbReference>
<feature type="region of interest" description="Disordered" evidence="5">
    <location>
        <begin position="1"/>
        <end position="23"/>
    </location>
</feature>
<dbReference type="OrthoDB" id="9786950at2"/>
<keyword evidence="8" id="KW-0378">Hydrolase</keyword>
<dbReference type="InterPro" id="IPR027417">
    <property type="entry name" value="P-loop_NTPase"/>
</dbReference>
<dbReference type="Pfam" id="PF00027">
    <property type="entry name" value="cNMP_binding"/>
    <property type="match status" value="1"/>
</dbReference>
<evidence type="ECO:0000313" key="9">
    <source>
        <dbReference type="Proteomes" id="UP000318017"/>
    </source>
</evidence>
<dbReference type="PROSITE" id="PS50042">
    <property type="entry name" value="CNMP_BINDING_3"/>
    <property type="match status" value="1"/>
</dbReference>
<dbReference type="NCBIfam" id="TIGR02982">
    <property type="entry name" value="heterocyst_DevA"/>
    <property type="match status" value="1"/>
</dbReference>
<feature type="domain" description="Cyclic nucleotide-binding" evidence="6">
    <location>
        <begin position="282"/>
        <end position="399"/>
    </location>
</feature>
<gene>
    <name evidence="8" type="primary">macB_10</name>
    <name evidence="8" type="ORF">Q31a_60420</name>
</gene>
<dbReference type="EMBL" id="CP036298">
    <property type="protein sequence ID" value="QDV27649.1"/>
    <property type="molecule type" value="Genomic_DNA"/>
</dbReference>
<dbReference type="PROSITE" id="PS50893">
    <property type="entry name" value="ABC_TRANSPORTER_2"/>
    <property type="match status" value="1"/>
</dbReference>
<evidence type="ECO:0000256" key="2">
    <source>
        <dbReference type="ARBA" id="ARBA00022741"/>
    </source>
</evidence>
<feature type="compositionally biased region" description="Polar residues" evidence="5">
    <location>
        <begin position="1"/>
        <end position="20"/>
    </location>
</feature>
<evidence type="ECO:0000259" key="7">
    <source>
        <dbReference type="PROSITE" id="PS50893"/>
    </source>
</evidence>
<dbReference type="SMART" id="SM00382">
    <property type="entry name" value="AAA"/>
    <property type="match status" value="1"/>
</dbReference>
<feature type="domain" description="ABC transporter" evidence="7">
    <location>
        <begin position="43"/>
        <end position="283"/>
    </location>
</feature>
<dbReference type="GO" id="GO:0005886">
    <property type="term" value="C:plasma membrane"/>
    <property type="evidence" value="ECO:0007669"/>
    <property type="project" value="TreeGrafter"/>
</dbReference>
<dbReference type="Gene3D" id="3.40.50.300">
    <property type="entry name" value="P-loop containing nucleotide triphosphate hydrolases"/>
    <property type="match status" value="1"/>
</dbReference>
<organism evidence="8 9">
    <name type="scientific">Aureliella helgolandensis</name>
    <dbReference type="NCBI Taxonomy" id="2527968"/>
    <lineage>
        <taxon>Bacteria</taxon>
        <taxon>Pseudomonadati</taxon>
        <taxon>Planctomycetota</taxon>
        <taxon>Planctomycetia</taxon>
        <taxon>Pirellulales</taxon>
        <taxon>Pirellulaceae</taxon>
        <taxon>Aureliella</taxon>
    </lineage>
</organism>
<dbReference type="InterPro" id="IPR003439">
    <property type="entry name" value="ABC_transporter-like_ATP-bd"/>
</dbReference>
<comment type="similarity">
    <text evidence="4">Belongs to the ABC transporter superfamily. Macrolide exporter (TC 3.A.1.122) family.</text>
</comment>
<dbReference type="CDD" id="cd00038">
    <property type="entry name" value="CAP_ED"/>
    <property type="match status" value="1"/>
</dbReference>
<dbReference type="AlphaFoldDB" id="A0A518GGC8"/>
<dbReference type="InterPro" id="IPR014324">
    <property type="entry name" value="ABC_heterocyst_DevA"/>
</dbReference>
<sequence length="400" mass="44070">MSDNSANSQGSSGTPSNAAGNPSAVRFDPNWLNRISQRESPAIRATGLQHFYGSGELRKQVLFDNNLEIYPGEIIIMTGPSGSGKTTLLTLIGTLRKVQDGELYVLDRPLHKSSSQDLLNLRREIGFVFQAHNLFDSLTATQNVRMALELAEPHGTKRAHTLRAKEMLTQVGLGERTGHKPKQLSGGQKQRVAIARGLVHQPKLILADEPTAALDEKSGRTVVDLLRKMAKEENVTIIIVTHDNRILDVADRIVNLVDGSIRSDVLVQEAAIVSQMLVKCEVFKHLTPRGLAEMADHLQSESFAAGVRVIREGDLGDRFYLIRKGAVAVRRGPNEAPVAKLKEGDFFGEMALLTGQPRNASVVTLEDTVLYSLRKEQFQVAIAQQASFETEIRTSLFDRH</sequence>
<dbReference type="SUPFAM" id="SSF51206">
    <property type="entry name" value="cAMP-binding domain-like"/>
    <property type="match status" value="1"/>
</dbReference>
<dbReference type="FunFam" id="3.40.50.300:FF:000032">
    <property type="entry name" value="Export ABC transporter ATP-binding protein"/>
    <property type="match status" value="1"/>
</dbReference>
<dbReference type="GO" id="GO:0022857">
    <property type="term" value="F:transmembrane transporter activity"/>
    <property type="evidence" value="ECO:0007669"/>
    <property type="project" value="TreeGrafter"/>
</dbReference>
<dbReference type="PANTHER" id="PTHR24220">
    <property type="entry name" value="IMPORT ATP-BINDING PROTEIN"/>
    <property type="match status" value="1"/>
</dbReference>
<dbReference type="PROSITE" id="PS00211">
    <property type="entry name" value="ABC_TRANSPORTER_1"/>
    <property type="match status" value="1"/>
</dbReference>
<dbReference type="Pfam" id="PF00005">
    <property type="entry name" value="ABC_tran"/>
    <property type="match status" value="1"/>
</dbReference>
<keyword evidence="9" id="KW-1185">Reference proteome</keyword>
<dbReference type="PROSITE" id="PS00888">
    <property type="entry name" value="CNMP_BINDING_1"/>
    <property type="match status" value="1"/>
</dbReference>
<protein>
    <submittedName>
        <fullName evidence="8">Macrolide export ATP-binding/permease protein MacB</fullName>
        <ecNumber evidence="8">3.6.3.-</ecNumber>
    </submittedName>
</protein>
<dbReference type="InterPro" id="IPR017871">
    <property type="entry name" value="ABC_transporter-like_CS"/>
</dbReference>
<keyword evidence="3 8" id="KW-0067">ATP-binding</keyword>
<dbReference type="InterPro" id="IPR018488">
    <property type="entry name" value="cNMP-bd_CS"/>
</dbReference>
<dbReference type="EC" id="3.6.3.-" evidence="8"/>
<dbReference type="SUPFAM" id="SSF52540">
    <property type="entry name" value="P-loop containing nucleoside triphosphate hydrolases"/>
    <property type="match status" value="1"/>
</dbReference>
<dbReference type="GO" id="GO:0016887">
    <property type="term" value="F:ATP hydrolysis activity"/>
    <property type="evidence" value="ECO:0007669"/>
    <property type="project" value="InterPro"/>
</dbReference>
<evidence type="ECO:0000313" key="8">
    <source>
        <dbReference type="EMBL" id="QDV27649.1"/>
    </source>
</evidence>
<dbReference type="Proteomes" id="UP000318017">
    <property type="component" value="Chromosome"/>
</dbReference>
<proteinExistence type="inferred from homology"/>
<evidence type="ECO:0000256" key="1">
    <source>
        <dbReference type="ARBA" id="ARBA00022448"/>
    </source>
</evidence>
<name>A0A518GGC8_9BACT</name>
<accession>A0A518GGC8</accession>
<keyword evidence="1" id="KW-0813">Transport</keyword>
<dbReference type="RefSeq" id="WP_145085357.1">
    <property type="nucleotide sequence ID" value="NZ_CP036298.1"/>
</dbReference>
<dbReference type="InterPro" id="IPR000595">
    <property type="entry name" value="cNMP-bd_dom"/>
</dbReference>
<dbReference type="KEGG" id="ahel:Q31a_60420"/>
<evidence type="ECO:0000256" key="3">
    <source>
        <dbReference type="ARBA" id="ARBA00022840"/>
    </source>
</evidence>
<dbReference type="CDD" id="cd03255">
    <property type="entry name" value="ABC_MJ0796_LolCDE_FtsE"/>
    <property type="match status" value="1"/>
</dbReference>
<dbReference type="GO" id="GO:0098796">
    <property type="term" value="C:membrane protein complex"/>
    <property type="evidence" value="ECO:0007669"/>
    <property type="project" value="UniProtKB-ARBA"/>
</dbReference>
<dbReference type="SMART" id="SM00100">
    <property type="entry name" value="cNMP"/>
    <property type="match status" value="1"/>
</dbReference>